<dbReference type="AlphaFoldDB" id="A0A0J9XC59"/>
<sequence length="959" mass="105972">MPLRRPPPNTFIPPSYEESLDSPPSYVHVERLTESSHRHQVVTQPAPEYSEFNSDTSVEQTSSDQQQAQPQESISSSSELSADITEPTVDAEAIFELYQFEDSSLFSTEEPSSESPQLHQSDSISEIVAEEQELPQPDEPEQENLAEPHQSPRQEFIETETLGSPAHLEPPTITYQEQTEDALPQPDPPSTPETDSEEVDLQPPSQPAPPPPEPLLISLDDEPAETVPHRPLNLTNIADLVFLPDPVPEPQQEIPSVPAQPTNSTSMPITSNDNEINLLDLDSEPVIVAPPAVLNYNLPPTLPHPHEHLTKLQANLRAQLQLEQMQRDMLSFSFASPESRHGSIGGGSVHLDPASTRNILPPTPPPFNNTRFSTATSVSASSQDTNRSFSMSSSTGFRTSQNSHTAPSIYSFSGDSNLNLNLTMPSSSTLGNLERVLSIDEQRSTTTLEQVQIPTEWNINSMIIDSAPSVRTLDTTRTSSAATSQYDRPRVRSNSQFERSHIGTSSHGDRLHSVATSQFDSSTSGSIPGIERAPTSSTNHSLDRVISTTSSDSSRTRRSSNTQSFKTKFKRKPKKQVVEPTPKASEIVFGLNFLKSKYDLGDSITGKIAYRPSVDKPVRSITFVLLLTEKTIKQSRTVVLDTHVLRSYETPILNSFAEYGQVYECDYSLKVPLLIPKSHSQSGDNSDLVLPLQERLPPSTVTSELSIEYSVRILIEHQHPSPPIVRLANYESETMTSETVGIKISPSYAPSEFDSRMATRESVFTHIYKGSGTISAKGFLKTTQTFGIAELHVLGLQKFSLLSTEETTVKLSVLFFPEPNIKRVTLPYITRIVASLEIRTFISPTKRMENYPDADGAQTETIPIFDEPVGDSGWTKLPTPPQLSRDVLLYGAAHTVPLKELVAHRNELVPSFLSCYGCREYELVVSVSFNPTKVITVRVPLAVVVQNEPKTFLPFAAYD</sequence>
<protein>
    <submittedName>
        <fullName evidence="2">Uncharacterized protein</fullName>
    </submittedName>
</protein>
<comment type="caution">
    <text evidence="2">The sequence shown here is derived from an EMBL/GenBank/DDBJ whole genome shotgun (WGS) entry which is preliminary data.</text>
</comment>
<feature type="region of interest" description="Disordered" evidence="1">
    <location>
        <begin position="104"/>
        <end position="219"/>
    </location>
</feature>
<feature type="compositionally biased region" description="Acidic residues" evidence="1">
    <location>
        <begin position="128"/>
        <end position="144"/>
    </location>
</feature>
<feature type="region of interest" description="Disordered" evidence="1">
    <location>
        <begin position="1"/>
        <end position="88"/>
    </location>
</feature>
<evidence type="ECO:0000313" key="3">
    <source>
        <dbReference type="Proteomes" id="UP000242525"/>
    </source>
</evidence>
<keyword evidence="3" id="KW-1185">Reference proteome</keyword>
<feature type="compositionally biased region" description="Basic and acidic residues" evidence="1">
    <location>
        <begin position="28"/>
        <end position="37"/>
    </location>
</feature>
<reference evidence="2" key="1">
    <citation type="submission" date="2014-03" db="EMBL/GenBank/DDBJ databases">
        <authorList>
            <person name="Casaregola S."/>
        </authorList>
    </citation>
    <scope>NUCLEOTIDE SEQUENCE [LARGE SCALE GENOMIC DNA]</scope>
    <source>
        <strain evidence="2">CLIB 918</strain>
    </source>
</reference>
<feature type="compositionally biased region" description="Pro residues" evidence="1">
    <location>
        <begin position="1"/>
        <end position="11"/>
    </location>
</feature>
<feature type="compositionally biased region" description="Polar residues" evidence="1">
    <location>
        <begin position="472"/>
        <end position="506"/>
    </location>
</feature>
<name>A0A0J9XC59_GEOCN</name>
<accession>A0A0J9XC59</accession>
<feature type="compositionally biased region" description="Low complexity" evidence="1">
    <location>
        <begin position="59"/>
        <end position="86"/>
    </location>
</feature>
<feature type="compositionally biased region" description="Polar residues" evidence="1">
    <location>
        <begin position="104"/>
        <end position="124"/>
    </location>
</feature>
<dbReference type="OrthoDB" id="10689721at2759"/>
<feature type="compositionally biased region" description="Pro residues" evidence="1">
    <location>
        <begin position="204"/>
        <end position="214"/>
    </location>
</feature>
<feature type="compositionally biased region" description="Polar residues" evidence="1">
    <location>
        <begin position="368"/>
        <end position="405"/>
    </location>
</feature>
<evidence type="ECO:0000313" key="2">
    <source>
        <dbReference type="EMBL" id="CDO54420.1"/>
    </source>
</evidence>
<feature type="compositionally biased region" description="Polar residues" evidence="1">
    <location>
        <begin position="514"/>
        <end position="526"/>
    </location>
</feature>
<gene>
    <name evidence="2" type="ORF">BN980_GECA07s04443g</name>
</gene>
<feature type="region of interest" description="Disordered" evidence="1">
    <location>
        <begin position="470"/>
        <end position="577"/>
    </location>
</feature>
<dbReference type="EMBL" id="CCBN010000007">
    <property type="protein sequence ID" value="CDO54420.1"/>
    <property type="molecule type" value="Genomic_DNA"/>
</dbReference>
<proteinExistence type="predicted"/>
<organism evidence="2 3">
    <name type="scientific">Geotrichum candidum</name>
    <name type="common">Oospora lactis</name>
    <name type="synonym">Dipodascus geotrichum</name>
    <dbReference type="NCBI Taxonomy" id="1173061"/>
    <lineage>
        <taxon>Eukaryota</taxon>
        <taxon>Fungi</taxon>
        <taxon>Dikarya</taxon>
        <taxon>Ascomycota</taxon>
        <taxon>Saccharomycotina</taxon>
        <taxon>Dipodascomycetes</taxon>
        <taxon>Dipodascales</taxon>
        <taxon>Dipodascaceae</taxon>
        <taxon>Geotrichum</taxon>
    </lineage>
</organism>
<evidence type="ECO:0000256" key="1">
    <source>
        <dbReference type="SAM" id="MobiDB-lite"/>
    </source>
</evidence>
<feature type="region of interest" description="Disordered" evidence="1">
    <location>
        <begin position="336"/>
        <end position="405"/>
    </location>
</feature>
<dbReference type="Proteomes" id="UP000242525">
    <property type="component" value="Unassembled WGS sequence"/>
</dbReference>